<evidence type="ECO:0008006" key="4">
    <source>
        <dbReference type="Google" id="ProtNLM"/>
    </source>
</evidence>
<name>A0A6M3KKI3_9ZZZZ</name>
<proteinExistence type="predicted"/>
<protein>
    <recommendedName>
        <fullName evidence="4">Capsid assembly protein</fullName>
    </recommendedName>
</protein>
<organism evidence="2">
    <name type="scientific">viral metagenome</name>
    <dbReference type="NCBI Taxonomy" id="1070528"/>
    <lineage>
        <taxon>unclassified sequences</taxon>
        <taxon>metagenomes</taxon>
        <taxon>organismal metagenomes</taxon>
    </lineage>
</organism>
<dbReference type="AlphaFoldDB" id="A0A6M3KKI3"/>
<reference evidence="2" key="1">
    <citation type="submission" date="2020-03" db="EMBL/GenBank/DDBJ databases">
        <title>The deep terrestrial virosphere.</title>
        <authorList>
            <person name="Holmfeldt K."/>
            <person name="Nilsson E."/>
            <person name="Simone D."/>
            <person name="Lopez-Fernandez M."/>
            <person name="Wu X."/>
            <person name="de Brujin I."/>
            <person name="Lundin D."/>
            <person name="Andersson A."/>
            <person name="Bertilsson S."/>
            <person name="Dopson M."/>
        </authorList>
    </citation>
    <scope>NUCLEOTIDE SEQUENCE</scope>
    <source>
        <strain evidence="2">MM415A00401</strain>
        <strain evidence="3">TM448B01032</strain>
    </source>
</reference>
<feature type="compositionally biased region" description="Low complexity" evidence="1">
    <location>
        <begin position="20"/>
        <end position="60"/>
    </location>
</feature>
<evidence type="ECO:0000313" key="2">
    <source>
        <dbReference type="EMBL" id="QJA82516.1"/>
    </source>
</evidence>
<sequence>MQEAAEATVDVMALGNEGTPAPDDSQAAPAAPALSLPEGGTPAAPAAAPRPAAPAAPAAPTGTWRDGLAEDLRAAPSLQKFQSPNDLAKSYLQLQAKIGLAPVRVPGQNATPQEWEDYYKATGRPDSPEKYSLPAAPEGVPGDFTPFFQDAAHKAGLSGKQADQFYRIVTGAIAADQQAQAQHVNQTREEAARNLRNAWGEKYAENMAGANKMFDLAFGGVRGAKEAVQAVGLADNPAFIAAMHALSTKLSDDVLVGASATSFGALSPAEIDARIDAIMETEAYRNDSHPRHKAVIKEIADLIERQGGEAIGQHGISISGVF</sequence>
<dbReference type="EMBL" id="MT144691">
    <property type="protein sequence ID" value="QJH97554.1"/>
    <property type="molecule type" value="Genomic_DNA"/>
</dbReference>
<gene>
    <name evidence="2" type="ORF">MM415A00401_0028</name>
    <name evidence="3" type="ORF">TM448B01032_0010</name>
</gene>
<accession>A0A6M3KKI3</accession>
<feature type="region of interest" description="Disordered" evidence="1">
    <location>
        <begin position="1"/>
        <end position="64"/>
    </location>
</feature>
<evidence type="ECO:0000313" key="3">
    <source>
        <dbReference type="EMBL" id="QJH97554.1"/>
    </source>
</evidence>
<dbReference type="EMBL" id="MT142489">
    <property type="protein sequence ID" value="QJA82516.1"/>
    <property type="molecule type" value="Genomic_DNA"/>
</dbReference>
<evidence type="ECO:0000256" key="1">
    <source>
        <dbReference type="SAM" id="MobiDB-lite"/>
    </source>
</evidence>